<evidence type="ECO:0000313" key="2">
    <source>
        <dbReference type="EMBL" id="KAL3691141.1"/>
    </source>
</evidence>
<dbReference type="EMBL" id="JBJQOH010000003">
    <property type="protein sequence ID" value="KAL3691141.1"/>
    <property type="molecule type" value="Genomic_DNA"/>
</dbReference>
<dbReference type="Proteomes" id="UP001633002">
    <property type="component" value="Unassembled WGS sequence"/>
</dbReference>
<dbReference type="Pfam" id="PF20670">
    <property type="entry name" value="DUF6816"/>
    <property type="match status" value="1"/>
</dbReference>
<comment type="caution">
    <text evidence="2">The sequence shown here is derived from an EMBL/GenBank/DDBJ whole genome shotgun (WGS) entry which is preliminary data.</text>
</comment>
<keyword evidence="3" id="KW-1185">Reference proteome</keyword>
<name>A0ABD3HJN2_9MARC</name>
<accession>A0ABD3HJN2</accession>
<dbReference type="InterPro" id="IPR049213">
    <property type="entry name" value="DUF6816"/>
</dbReference>
<evidence type="ECO:0000259" key="1">
    <source>
        <dbReference type="Pfam" id="PF20670"/>
    </source>
</evidence>
<dbReference type="AlphaFoldDB" id="A0ABD3HJN2"/>
<gene>
    <name evidence="2" type="ORF">R1sor_004792</name>
</gene>
<organism evidence="2 3">
    <name type="scientific">Riccia sorocarpa</name>
    <dbReference type="NCBI Taxonomy" id="122646"/>
    <lineage>
        <taxon>Eukaryota</taxon>
        <taxon>Viridiplantae</taxon>
        <taxon>Streptophyta</taxon>
        <taxon>Embryophyta</taxon>
        <taxon>Marchantiophyta</taxon>
        <taxon>Marchantiopsida</taxon>
        <taxon>Marchantiidae</taxon>
        <taxon>Marchantiales</taxon>
        <taxon>Ricciaceae</taxon>
        <taxon>Riccia</taxon>
    </lineage>
</organism>
<protein>
    <recommendedName>
        <fullName evidence="1">DUF6816 domain-containing protein</fullName>
    </recommendedName>
</protein>
<proteinExistence type="predicted"/>
<reference evidence="2 3" key="1">
    <citation type="submission" date="2024-09" db="EMBL/GenBank/DDBJ databases">
        <title>Chromosome-scale assembly of Riccia sorocarpa.</title>
        <authorList>
            <person name="Paukszto L."/>
        </authorList>
    </citation>
    <scope>NUCLEOTIDE SEQUENCE [LARGE SCALE GENOMIC DNA]</scope>
    <source>
        <strain evidence="2">LP-2024</strain>
        <tissue evidence="2">Aerial parts of the thallus</tissue>
    </source>
</reference>
<evidence type="ECO:0000313" key="3">
    <source>
        <dbReference type="Proteomes" id="UP001633002"/>
    </source>
</evidence>
<feature type="domain" description="DUF6816" evidence="1">
    <location>
        <begin position="128"/>
        <end position="331"/>
    </location>
</feature>
<sequence>MMASSVGSLFNAQWIFKTSNTNASGAKIAFKHGVERNIGVELGSSKYSAVVKCACNLELENDKNPRYQGGVNQAAESRNKEKTTFNRRVLIALPLVASNLRELRASASVLLAEIGPAPYSNPLLRSLGIGDPDIYYPQFFEGTWNCYSTLIEVATPQGEDKADKKSLEFSRKQLGYTVPYQVRFYPYERRVICDRLFTTTSLVEATVGKDVIEEGQWNPAKPNRLVLVLKGGTKVENLVTKRSAEYFQEDQFDTSEFSKQVFDYSAIRDGPPSVKASQNLTRYHWDLTASVVTKMEAIQKVSMFAVPMEGMEMFNTTTPVTVYKYRVEFER</sequence>